<accession>W4V9U7</accession>
<dbReference type="EMBL" id="BAVR01000050">
    <property type="protein sequence ID" value="GAE89931.1"/>
    <property type="molecule type" value="Genomic_DNA"/>
</dbReference>
<feature type="transmembrane region" description="Helical" evidence="1">
    <location>
        <begin position="231"/>
        <end position="247"/>
    </location>
</feature>
<dbReference type="STRING" id="1294263.JCM21531_3503"/>
<protein>
    <submittedName>
        <fullName evidence="2">Uncharacterized protein</fullName>
    </submittedName>
</protein>
<dbReference type="Proteomes" id="UP000019109">
    <property type="component" value="Unassembled WGS sequence"/>
</dbReference>
<feature type="transmembrane region" description="Helical" evidence="1">
    <location>
        <begin position="138"/>
        <end position="159"/>
    </location>
</feature>
<reference evidence="2" key="1">
    <citation type="journal article" date="2014" name="Genome Announc.">
        <title>Draft Genome Sequence of Clostridium straminisolvens Strain JCM 21531T, Isolated from a Cellulose-Degrading Bacterial Community.</title>
        <authorList>
            <person name="Yuki M."/>
            <person name="Oshima K."/>
            <person name="Suda W."/>
            <person name="Sakamoto M."/>
            <person name="Kitamura K."/>
            <person name="Iida T."/>
            <person name="Hattori M."/>
            <person name="Ohkuma M."/>
        </authorList>
    </citation>
    <scope>NUCLEOTIDE SEQUENCE [LARGE SCALE GENOMIC DNA]</scope>
    <source>
        <strain evidence="2">JCM 21531</strain>
    </source>
</reference>
<organism evidence="2 3">
    <name type="scientific">Acetivibrio straminisolvens JCM 21531</name>
    <dbReference type="NCBI Taxonomy" id="1294263"/>
    <lineage>
        <taxon>Bacteria</taxon>
        <taxon>Bacillati</taxon>
        <taxon>Bacillota</taxon>
        <taxon>Clostridia</taxon>
        <taxon>Eubacteriales</taxon>
        <taxon>Oscillospiraceae</taxon>
        <taxon>Acetivibrio</taxon>
    </lineage>
</organism>
<feature type="transmembrane region" description="Helical" evidence="1">
    <location>
        <begin position="187"/>
        <end position="204"/>
    </location>
</feature>
<evidence type="ECO:0000256" key="1">
    <source>
        <dbReference type="SAM" id="Phobius"/>
    </source>
</evidence>
<gene>
    <name evidence="2" type="ORF">JCM21531_3503</name>
</gene>
<evidence type="ECO:0000313" key="3">
    <source>
        <dbReference type="Proteomes" id="UP000019109"/>
    </source>
</evidence>
<evidence type="ECO:0000313" key="2">
    <source>
        <dbReference type="EMBL" id="GAE89931.1"/>
    </source>
</evidence>
<keyword evidence="1" id="KW-0472">Membrane</keyword>
<feature type="transmembrane region" description="Helical" evidence="1">
    <location>
        <begin position="84"/>
        <end position="102"/>
    </location>
</feature>
<keyword evidence="3" id="KW-1185">Reference proteome</keyword>
<sequence>MLYLICIMTLALSAYYMWTICRVRVGPVRWIYFEIIYNCFIKFLIGNLGLPSALNYVSDLILIIIVFYYFYYKKSGMKITIPSSLKWVIGIYFVITLLSYFVNLYSPLLYIWGFRNNMRFLIFAMMCAVFLKRRDIYTFLDILFGYFILNIFVVTYQFFFKGYNYNAIGDFISGLYAAGEKRGGNSALNWLLCIICAAAIIQYFNKEKSIWYLIVAIAGSTYMATLSELKVFFIEIIVISVVCICVSKSR</sequence>
<comment type="caution">
    <text evidence="2">The sequence shown here is derived from an EMBL/GenBank/DDBJ whole genome shotgun (WGS) entry which is preliminary data.</text>
</comment>
<feature type="transmembrane region" description="Helical" evidence="1">
    <location>
        <begin position="53"/>
        <end position="72"/>
    </location>
</feature>
<keyword evidence="1" id="KW-0812">Transmembrane</keyword>
<name>W4V9U7_9FIRM</name>
<keyword evidence="1" id="KW-1133">Transmembrane helix</keyword>
<feature type="transmembrane region" description="Helical" evidence="1">
    <location>
        <begin position="209"/>
        <end position="225"/>
    </location>
</feature>
<proteinExistence type="predicted"/>
<dbReference type="AlphaFoldDB" id="W4V9U7"/>